<dbReference type="HOGENOM" id="CLU_006344_2_1_1"/>
<evidence type="ECO:0000313" key="2">
    <source>
        <dbReference type="Proteomes" id="UP000054018"/>
    </source>
</evidence>
<dbReference type="EMBL" id="KN833903">
    <property type="protein sequence ID" value="KIK15167.1"/>
    <property type="molecule type" value="Genomic_DNA"/>
</dbReference>
<gene>
    <name evidence="1" type="ORF">PISMIDRAFT_115641</name>
</gene>
<dbReference type="OrthoDB" id="2688393at2759"/>
<dbReference type="InterPro" id="IPR041078">
    <property type="entry name" value="Plavaka"/>
</dbReference>
<reference evidence="1 2" key="1">
    <citation type="submission" date="2014-04" db="EMBL/GenBank/DDBJ databases">
        <authorList>
            <consortium name="DOE Joint Genome Institute"/>
            <person name="Kuo A."/>
            <person name="Kohler A."/>
            <person name="Costa M.D."/>
            <person name="Nagy L.G."/>
            <person name="Floudas D."/>
            <person name="Copeland A."/>
            <person name="Barry K.W."/>
            <person name="Cichocki N."/>
            <person name="Veneault-Fourrey C."/>
            <person name="LaButti K."/>
            <person name="Lindquist E.A."/>
            <person name="Lipzen A."/>
            <person name="Lundell T."/>
            <person name="Morin E."/>
            <person name="Murat C."/>
            <person name="Sun H."/>
            <person name="Tunlid A."/>
            <person name="Henrissat B."/>
            <person name="Grigoriev I.V."/>
            <person name="Hibbett D.S."/>
            <person name="Martin F."/>
            <person name="Nordberg H.P."/>
            <person name="Cantor M.N."/>
            <person name="Hua S.X."/>
        </authorList>
    </citation>
    <scope>NUCLEOTIDE SEQUENCE [LARGE SCALE GENOMIC DNA]</scope>
    <source>
        <strain evidence="1 2">441</strain>
    </source>
</reference>
<reference evidence="2" key="2">
    <citation type="submission" date="2015-01" db="EMBL/GenBank/DDBJ databases">
        <title>Evolutionary Origins and Diversification of the Mycorrhizal Mutualists.</title>
        <authorList>
            <consortium name="DOE Joint Genome Institute"/>
            <consortium name="Mycorrhizal Genomics Consortium"/>
            <person name="Kohler A."/>
            <person name="Kuo A."/>
            <person name="Nagy L.G."/>
            <person name="Floudas D."/>
            <person name="Copeland A."/>
            <person name="Barry K.W."/>
            <person name="Cichocki N."/>
            <person name="Veneault-Fourrey C."/>
            <person name="LaButti K."/>
            <person name="Lindquist E.A."/>
            <person name="Lipzen A."/>
            <person name="Lundell T."/>
            <person name="Morin E."/>
            <person name="Murat C."/>
            <person name="Riley R."/>
            <person name="Ohm R."/>
            <person name="Sun H."/>
            <person name="Tunlid A."/>
            <person name="Henrissat B."/>
            <person name="Grigoriev I.V."/>
            <person name="Hibbett D.S."/>
            <person name="Martin F."/>
        </authorList>
    </citation>
    <scope>NUCLEOTIDE SEQUENCE [LARGE SCALE GENOMIC DNA]</scope>
    <source>
        <strain evidence="2">441</strain>
    </source>
</reference>
<dbReference type="Proteomes" id="UP000054018">
    <property type="component" value="Unassembled WGS sequence"/>
</dbReference>
<evidence type="ECO:0000313" key="1">
    <source>
        <dbReference type="EMBL" id="KIK15167.1"/>
    </source>
</evidence>
<dbReference type="AlphaFoldDB" id="A0A0C9YYC3"/>
<organism evidence="1 2">
    <name type="scientific">Pisolithus microcarpus 441</name>
    <dbReference type="NCBI Taxonomy" id="765257"/>
    <lineage>
        <taxon>Eukaryota</taxon>
        <taxon>Fungi</taxon>
        <taxon>Dikarya</taxon>
        <taxon>Basidiomycota</taxon>
        <taxon>Agaricomycotina</taxon>
        <taxon>Agaricomycetes</taxon>
        <taxon>Agaricomycetidae</taxon>
        <taxon>Boletales</taxon>
        <taxon>Sclerodermatineae</taxon>
        <taxon>Pisolithaceae</taxon>
        <taxon>Pisolithus</taxon>
    </lineage>
</organism>
<keyword evidence="2" id="KW-1185">Reference proteome</keyword>
<protein>
    <submittedName>
        <fullName evidence="1">Uncharacterized protein</fullName>
    </submittedName>
</protein>
<sequence>MGTPTADVSLCPNYDLDPTPAIDAYESQHEQLLGTRRFIKTYEGCMEMFPGVEMFLDQFRNDWYAEKQQENIYFPWASRQEWEFASWLLQSHLSMAAIDSLLSLEIIKNIPLSFCSAKELRSCAKTLPPGPLWLCKTLMTKYPTKELPHLFYCNPIKCLQALLSHPHFESHISFIPRRVWTCAAKICHIYNEWLSGDCAWNMQEVLLPGTTLLGVVLSSDKTNISVMSSNCMAHPLLISLTNINVHIHSKTSLHAYLLLALLPIAKFTQKNTHIHSLLQDWLMHQALNIVLSPLKTAASIGIMMSDPSGNLHYCFMPLAAWITDMPEESLLAGTSMKASPITTTTAQEFGDAY</sequence>
<name>A0A0C9YYC3_9AGAM</name>
<dbReference type="Pfam" id="PF18759">
    <property type="entry name" value="Plavaka"/>
    <property type="match status" value="1"/>
</dbReference>
<accession>A0A0C9YYC3</accession>
<proteinExistence type="predicted"/>